<gene>
    <name evidence="1" type="ORF">C943_04146</name>
</gene>
<accession>M7XZB8</accession>
<evidence type="ECO:0000313" key="1">
    <source>
        <dbReference type="EMBL" id="EMS33827.1"/>
    </source>
</evidence>
<dbReference type="InParanoid" id="M7XZB8"/>
<dbReference type="EMBL" id="AMZY02000008">
    <property type="protein sequence ID" value="EMS33827.1"/>
    <property type="molecule type" value="Genomic_DNA"/>
</dbReference>
<proteinExistence type="predicted"/>
<comment type="caution">
    <text evidence="1">The sequence shown here is derived from an EMBL/GenBank/DDBJ whole genome shotgun (WGS) entry which is preliminary data.</text>
</comment>
<protein>
    <submittedName>
        <fullName evidence="1">Uncharacterized protein</fullName>
    </submittedName>
</protein>
<name>M7XZB8_9BACT</name>
<sequence>MGLPINSYKLFEAIANGDDRYLNHHLKVDFKMFAILLHDPRSDAEFDREVGGSFDRWHRESGKNLLFTALADPPQSWMYWAEKKDNRFFKDNWGLNELANPGKIHQTFDPSLTALFIAEYLDIPFAKLPAIVFTPDLGLPFFYWMPSSGTLINRQIAWLIRAANELPKERLADLLYAPFKYAKVGLDRAFGSALVDLSAKISNLATRSYGSPWPSKAGKHATKASTDKEIELGLFYSGIEIVKSINPRQPGFGFEIRESSMHSIDFPGGIVEDSSDSYNDYKKSSKKAKTVEVSPKKSSFSQLFKVGKGVKEKSFEELVQENQFLIEKDTRLFLDQGLKLIQSLETLDFDYSPFILPFGKSFE</sequence>
<reference evidence="1" key="1">
    <citation type="submission" date="2013-01" db="EMBL/GenBank/DDBJ databases">
        <title>Genome assembly of Mariniradius saccharolyticus AK6.</title>
        <authorList>
            <person name="Vaidya B."/>
            <person name="Khatri I."/>
            <person name="Tanuku N.R.S."/>
            <person name="Subramanian S."/>
            <person name="Pinnaka A."/>
        </authorList>
    </citation>
    <scope>NUCLEOTIDE SEQUENCE [LARGE SCALE GENOMIC DNA]</scope>
    <source>
        <strain evidence="1">AK6</strain>
    </source>
</reference>
<organism evidence="1 2">
    <name type="scientific">Mariniradius saccharolyticus AK6</name>
    <dbReference type="NCBI Taxonomy" id="1239962"/>
    <lineage>
        <taxon>Bacteria</taxon>
        <taxon>Pseudomonadati</taxon>
        <taxon>Bacteroidota</taxon>
        <taxon>Cytophagia</taxon>
        <taxon>Cytophagales</taxon>
        <taxon>Cyclobacteriaceae</taxon>
        <taxon>Mariniradius</taxon>
    </lineage>
</organism>
<dbReference type="Proteomes" id="UP000010953">
    <property type="component" value="Unassembled WGS sequence"/>
</dbReference>
<evidence type="ECO:0000313" key="2">
    <source>
        <dbReference type="Proteomes" id="UP000010953"/>
    </source>
</evidence>
<dbReference type="STRING" id="1239962.C943_04146"/>
<dbReference type="AlphaFoldDB" id="M7XZB8"/>
<keyword evidence="2" id="KW-1185">Reference proteome</keyword>